<feature type="transmembrane region" description="Helical" evidence="6">
    <location>
        <begin position="40"/>
        <end position="58"/>
    </location>
</feature>
<gene>
    <name evidence="7" type="ORF">QYM36_009336</name>
</gene>
<proteinExistence type="inferred from homology"/>
<dbReference type="Pfam" id="PF03348">
    <property type="entry name" value="Serinc"/>
    <property type="match status" value="1"/>
</dbReference>
<feature type="transmembrane region" description="Helical" evidence="6">
    <location>
        <begin position="96"/>
        <end position="118"/>
    </location>
</feature>
<reference evidence="7" key="1">
    <citation type="submission" date="2023-07" db="EMBL/GenBank/DDBJ databases">
        <title>Chromosome-level genome assembly of Artemia franciscana.</title>
        <authorList>
            <person name="Jo E."/>
        </authorList>
    </citation>
    <scope>NUCLEOTIDE SEQUENCE</scope>
    <source>
        <tissue evidence="7">Whole body</tissue>
    </source>
</reference>
<evidence type="ECO:0000256" key="4">
    <source>
        <dbReference type="ARBA" id="ARBA00022989"/>
    </source>
</evidence>
<organism evidence="7 8">
    <name type="scientific">Artemia franciscana</name>
    <name type="common">Brine shrimp</name>
    <name type="synonym">Artemia sanfranciscana</name>
    <dbReference type="NCBI Taxonomy" id="6661"/>
    <lineage>
        <taxon>Eukaryota</taxon>
        <taxon>Metazoa</taxon>
        <taxon>Ecdysozoa</taxon>
        <taxon>Arthropoda</taxon>
        <taxon>Crustacea</taxon>
        <taxon>Branchiopoda</taxon>
        <taxon>Anostraca</taxon>
        <taxon>Artemiidae</taxon>
        <taxon>Artemia</taxon>
    </lineage>
</organism>
<evidence type="ECO:0000313" key="8">
    <source>
        <dbReference type="Proteomes" id="UP001187531"/>
    </source>
</evidence>
<name>A0AA88HWG6_ARTSF</name>
<comment type="caution">
    <text evidence="7">The sequence shown here is derived from an EMBL/GenBank/DDBJ whole genome shotgun (WGS) entry which is preliminary data.</text>
</comment>
<evidence type="ECO:0000256" key="5">
    <source>
        <dbReference type="ARBA" id="ARBA00023136"/>
    </source>
</evidence>
<evidence type="ECO:0000256" key="2">
    <source>
        <dbReference type="ARBA" id="ARBA00006665"/>
    </source>
</evidence>
<evidence type="ECO:0008006" key="9">
    <source>
        <dbReference type="Google" id="ProtNLM"/>
    </source>
</evidence>
<evidence type="ECO:0000313" key="7">
    <source>
        <dbReference type="EMBL" id="KAK2713431.1"/>
    </source>
</evidence>
<keyword evidence="4 6" id="KW-1133">Transmembrane helix</keyword>
<evidence type="ECO:0000256" key="1">
    <source>
        <dbReference type="ARBA" id="ARBA00004141"/>
    </source>
</evidence>
<feature type="transmembrane region" description="Helical" evidence="6">
    <location>
        <begin position="6"/>
        <end position="28"/>
    </location>
</feature>
<keyword evidence="3 6" id="KW-0812">Transmembrane</keyword>
<accession>A0AA88HWG6</accession>
<dbReference type="PANTHER" id="PTHR10383">
    <property type="entry name" value="SERINE INCORPORATOR"/>
    <property type="match status" value="1"/>
</dbReference>
<dbReference type="GO" id="GO:0016020">
    <property type="term" value="C:membrane"/>
    <property type="evidence" value="ECO:0007669"/>
    <property type="project" value="UniProtKB-SubCell"/>
</dbReference>
<protein>
    <recommendedName>
        <fullName evidence="9">Serine incorporator 1</fullName>
    </recommendedName>
</protein>
<dbReference type="Proteomes" id="UP001187531">
    <property type="component" value="Unassembled WGS sequence"/>
</dbReference>
<keyword evidence="5 6" id="KW-0472">Membrane</keyword>
<evidence type="ECO:0000256" key="3">
    <source>
        <dbReference type="ARBA" id="ARBA00022692"/>
    </source>
</evidence>
<sequence>MGAVLGIFSAAQLACCCGSTAVGLCCSACPSCKNSTSARIMYAIMLMTVTIVSCIMLSPGLQESLKKVPFCQGGSGNSLVPGGITLDCEEAVGYLAVYRMCFAATIFFVFMALMMLGVKSSRDFRAGIQNG</sequence>
<dbReference type="PANTHER" id="PTHR10383:SF9">
    <property type="entry name" value="SERINE INCORPORATOR, ISOFORM F"/>
    <property type="match status" value="1"/>
</dbReference>
<comment type="subcellular location">
    <subcellularLocation>
        <location evidence="1">Membrane</location>
        <topology evidence="1">Multi-pass membrane protein</topology>
    </subcellularLocation>
</comment>
<comment type="similarity">
    <text evidence="2">Belongs to the TDE1 family.</text>
</comment>
<dbReference type="InterPro" id="IPR005016">
    <property type="entry name" value="TDE1/TMS"/>
</dbReference>
<dbReference type="AlphaFoldDB" id="A0AA88HWG6"/>
<evidence type="ECO:0000256" key="6">
    <source>
        <dbReference type="SAM" id="Phobius"/>
    </source>
</evidence>
<dbReference type="EMBL" id="JAVRJZ010000014">
    <property type="protein sequence ID" value="KAK2713431.1"/>
    <property type="molecule type" value="Genomic_DNA"/>
</dbReference>
<keyword evidence="8" id="KW-1185">Reference proteome</keyword>